<dbReference type="InterPro" id="IPR015813">
    <property type="entry name" value="Pyrv/PenolPyrv_kinase-like_dom"/>
</dbReference>
<feature type="binding site" evidence="8">
    <location>
        <position position="279"/>
    </location>
    <ligand>
        <name>substrate</name>
    </ligand>
</feature>
<dbReference type="HOGENOM" id="CLU_019214_2_2_1"/>
<dbReference type="GO" id="GO:0005759">
    <property type="term" value="C:mitochondrial matrix"/>
    <property type="evidence" value="ECO:0007669"/>
    <property type="project" value="TreeGrafter"/>
</dbReference>
<feature type="binding site" evidence="8">
    <location>
        <begin position="128"/>
        <end position="130"/>
    </location>
    <ligand>
        <name>substrate</name>
    </ligand>
</feature>
<dbReference type="Gene3D" id="3.20.20.60">
    <property type="entry name" value="Phosphoenolpyruvate-binding domains"/>
    <property type="match status" value="1"/>
</dbReference>
<dbReference type="CDD" id="cd00377">
    <property type="entry name" value="ICL_PEPM"/>
    <property type="match status" value="1"/>
</dbReference>
<feature type="binding site" evidence="8">
    <location>
        <begin position="243"/>
        <end position="244"/>
    </location>
    <ligand>
        <name>substrate</name>
    </ligand>
</feature>
<dbReference type="PROSITE" id="PS00161">
    <property type="entry name" value="ISOCITRATE_LYASE"/>
    <property type="match status" value="1"/>
</dbReference>
<evidence type="ECO:0000256" key="4">
    <source>
        <dbReference type="ARBA" id="ARBA00023239"/>
    </source>
</evidence>
<feature type="binding site" evidence="9">
    <location>
        <position position="204"/>
    </location>
    <ligand>
        <name>Mg(2+)</name>
        <dbReference type="ChEBI" id="CHEBI:18420"/>
    </ligand>
</feature>
<dbReference type="OrthoDB" id="4078635at2759"/>
<keyword evidence="4 6" id="KW-0456">Lyase</keyword>
<dbReference type="EMBL" id="FO082059">
    <property type="protein sequence ID" value="CCE72982.1"/>
    <property type="molecule type" value="Genomic_DNA"/>
</dbReference>
<dbReference type="Proteomes" id="UP000005222">
    <property type="component" value="Chromosome B"/>
</dbReference>
<reference evidence="11" key="1">
    <citation type="submission" date="2011-10" db="EMBL/GenBank/DDBJ databases">
        <authorList>
            <person name="Genoscope - CEA"/>
        </authorList>
    </citation>
    <scope>NUCLEOTIDE SEQUENCE</scope>
    <source>
        <strain evidence="11">CBS 7064</strain>
    </source>
</reference>
<dbReference type="NCBIfam" id="TIGR01346">
    <property type="entry name" value="isocit_lyase"/>
    <property type="match status" value="1"/>
</dbReference>
<comment type="subunit">
    <text evidence="2">Homotetramer.</text>
</comment>
<proteinExistence type="inferred from homology"/>
<evidence type="ECO:0000256" key="8">
    <source>
        <dbReference type="PIRSR" id="PIRSR001362-2"/>
    </source>
</evidence>
<feature type="binding site" evidence="8">
    <location>
        <position position="491"/>
    </location>
    <ligand>
        <name>substrate</name>
    </ligand>
</feature>
<dbReference type="PANTHER" id="PTHR21631:SF13">
    <property type="entry name" value="MITOCHONDRIAL 2-METHYLISOCITRATE LYASE ICL2"/>
    <property type="match status" value="1"/>
</dbReference>
<reference evidence="12" key="2">
    <citation type="journal article" date="2012" name="G3 (Bethesda)">
        <title>Pichia sorbitophila, an interspecies yeast hybrid reveals early steps of genome resolution following polyploidization.</title>
        <authorList>
            <person name="Leh Louis V."/>
            <person name="Despons L."/>
            <person name="Friedrich A."/>
            <person name="Martin T."/>
            <person name="Durrens P."/>
            <person name="Casaregola S."/>
            <person name="Neuveglise C."/>
            <person name="Fairhead C."/>
            <person name="Marck C."/>
            <person name="Cruz J.A."/>
            <person name="Straub M.L."/>
            <person name="Kugler V."/>
            <person name="Sacerdot C."/>
            <person name="Uzunov Z."/>
            <person name="Thierry A."/>
            <person name="Weiss S."/>
            <person name="Bleykasten C."/>
            <person name="De Montigny J."/>
            <person name="Jacques N."/>
            <person name="Jung P."/>
            <person name="Lemaire M."/>
            <person name="Mallet S."/>
            <person name="Morel G."/>
            <person name="Richard G.F."/>
            <person name="Sarkar A."/>
            <person name="Savel G."/>
            <person name="Schacherer J."/>
            <person name="Seret M.L."/>
            <person name="Talla E."/>
            <person name="Samson G."/>
            <person name="Jubin C."/>
            <person name="Poulain J."/>
            <person name="Vacherie B."/>
            <person name="Barbe V."/>
            <person name="Pelletier E."/>
            <person name="Sherman D.J."/>
            <person name="Westhof E."/>
            <person name="Weissenbach J."/>
            <person name="Baret P.V."/>
            <person name="Wincker P."/>
            <person name="Gaillardin C."/>
            <person name="Dujon B."/>
            <person name="Souciet J.L."/>
        </authorList>
    </citation>
    <scope>NUCLEOTIDE SEQUENCE [LARGE SCALE GENOMIC DNA]</scope>
    <source>
        <strain evidence="12">ATCC MYA-4447 / BCRC 22081 / CBS 7064 / NBRC 10061 / NRRL Y-12695</strain>
    </source>
</reference>
<dbReference type="FunCoup" id="G8YST1">
    <property type="interactions" value="197"/>
</dbReference>
<evidence type="ECO:0000256" key="7">
    <source>
        <dbReference type="PIRSR" id="PIRSR001362-1"/>
    </source>
</evidence>
<name>G8YST1_PICSO</name>
<dbReference type="GO" id="GO:0046872">
    <property type="term" value="F:metal ion binding"/>
    <property type="evidence" value="ECO:0007669"/>
    <property type="project" value="UniProtKB-KW"/>
</dbReference>
<keyword evidence="12" id="KW-1185">Reference proteome</keyword>
<comment type="similarity">
    <text evidence="1 6">Belongs to the isocitrate lyase/PEP mutase superfamily. Isocitrate lyase family.</text>
</comment>
<evidence type="ECO:0000313" key="10">
    <source>
        <dbReference type="EMBL" id="CCE72982.1"/>
    </source>
</evidence>
<dbReference type="InterPro" id="IPR039556">
    <property type="entry name" value="ICL/PEPM"/>
</dbReference>
<dbReference type="AlphaFoldDB" id="G8YST1"/>
<dbReference type="InParanoid" id="G8YST1"/>
<feature type="active site" description="Proton acceptor" evidence="7">
    <location>
        <position position="242"/>
    </location>
</feature>
<dbReference type="GO" id="GO:0004451">
    <property type="term" value="F:isocitrate lyase activity"/>
    <property type="evidence" value="ECO:0007669"/>
    <property type="project" value="InterPro"/>
</dbReference>
<dbReference type="OMA" id="TVPHADF"/>
<dbReference type="Proteomes" id="UP000005222">
    <property type="component" value="Chromosome A"/>
</dbReference>
<evidence type="ECO:0000313" key="12">
    <source>
        <dbReference type="Proteomes" id="UP000005222"/>
    </source>
</evidence>
<dbReference type="STRING" id="559304.G8YST1"/>
<dbReference type="Gene3D" id="1.10.10.850">
    <property type="match status" value="1"/>
</dbReference>
<dbReference type="GO" id="GO:0046421">
    <property type="term" value="F:methylisocitrate lyase activity"/>
    <property type="evidence" value="ECO:0007669"/>
    <property type="project" value="TreeGrafter"/>
</dbReference>
<evidence type="ECO:0000256" key="6">
    <source>
        <dbReference type="PIRNR" id="PIRNR001362"/>
    </source>
</evidence>
<dbReference type="InterPro" id="IPR040442">
    <property type="entry name" value="Pyrv_kinase-like_dom_sf"/>
</dbReference>
<sequence>MSLKKVNGISNSVGVMFNHMKRKKHTLSTFPYPTKNDEQEYYDSQVNDIERWWNSERFKGIERLYTAHEVVKHKGTLPISYPSSVQAEKLYSLLRKRFDEKKPVHSLGSIDPVQASQTALNQEVLYVSGWACSSVLTTTNEVSPDFGDYPYDTVPNQVDRLFRAQLFHDKKSWHEWLSLTEEERAKRRSEGHGRVDYLRPIISDADTGHGGTGSVMKLAKLFAERGSAAIHIEDQLHGGKRCGHLAGKVIVPTSTHVSRLVATRLQWDIMNCSNLVIARTDSESATLLSSSIDPADHEFILGTTNENMRPLVEVLSDAKEQGSSSNELLKLEKDWLENNDLFTFDEAVKNSCNSLGKPDLFESYKSRSRGKSNHAARKIAKEVLGQDVFFDWDSPRTTEGYYMVKNGIDVAVKRALAFAPYADLLWVETKSPNVEYARDFAARIHEKFPDKMLVYNLSPSFNWSAHGFTEEDLQNFIWDLARHGFVLQLISLAGLHQNAVGMWELSQNFKEKGMKAYVDLVQKKEKELSCDVLTHQKWSGANYADSLFGIIQTGSQTSSTGADSTEHSF</sequence>
<evidence type="ECO:0000313" key="11">
    <source>
        <dbReference type="EMBL" id="CCE73543.1"/>
    </source>
</evidence>
<dbReference type="PIRSF" id="PIRSF001362">
    <property type="entry name" value="Isocit_lyase"/>
    <property type="match status" value="1"/>
</dbReference>
<protein>
    <recommendedName>
        <fullName evidence="3 6">Isocitrate lyase</fullName>
    </recommendedName>
</protein>
<keyword evidence="9" id="KW-0479">Metal-binding</keyword>
<evidence type="ECO:0000256" key="5">
    <source>
        <dbReference type="ARBA" id="ARBA00057462"/>
    </source>
</evidence>
<dbReference type="GO" id="GO:0019629">
    <property type="term" value="P:propionate catabolic process, 2-methylcitrate cycle"/>
    <property type="evidence" value="ECO:0007669"/>
    <property type="project" value="TreeGrafter"/>
</dbReference>
<feature type="binding site" evidence="8">
    <location>
        <begin position="456"/>
        <end position="460"/>
    </location>
    <ligand>
        <name>substrate</name>
    </ligand>
</feature>
<comment type="cofactor">
    <cofactor evidence="9">
        <name>Mg(2+)</name>
        <dbReference type="ChEBI" id="CHEBI:18420"/>
    </cofactor>
    <text evidence="9">Can also use Mn(2+) ion.</text>
</comment>
<accession>G8YST1</accession>
<dbReference type="Pfam" id="PF00463">
    <property type="entry name" value="ICL"/>
    <property type="match status" value="1"/>
</dbReference>
<organism evidence="11 12">
    <name type="scientific">Pichia sorbitophila (strain ATCC MYA-4447 / BCRC 22081 / CBS 7064 / NBRC 10061 / NRRL Y-12695)</name>
    <name type="common">Hybrid yeast</name>
    <dbReference type="NCBI Taxonomy" id="559304"/>
    <lineage>
        <taxon>Eukaryota</taxon>
        <taxon>Fungi</taxon>
        <taxon>Dikarya</taxon>
        <taxon>Ascomycota</taxon>
        <taxon>Saccharomycotina</taxon>
        <taxon>Pichiomycetes</taxon>
        <taxon>Debaryomycetaceae</taxon>
        <taxon>Millerozyma</taxon>
    </lineage>
</organism>
<dbReference type="SUPFAM" id="SSF51621">
    <property type="entry name" value="Phosphoenolpyruvate/pyruvate domain"/>
    <property type="match status" value="1"/>
</dbReference>
<dbReference type="eggNOG" id="KOG1260">
    <property type="taxonomic scope" value="Eukaryota"/>
</dbReference>
<dbReference type="FunFam" id="1.10.10.850:FF:000001">
    <property type="entry name" value="Isocitrate lyase"/>
    <property type="match status" value="1"/>
</dbReference>
<gene>
    <name evidence="11" type="primary">Piso0_000590</name>
    <name evidence="10" type="ORF">GNLVRS01_PISO0A12694g</name>
    <name evidence="11" type="ORF">GNLVRS01_PISO0B12761g</name>
</gene>
<evidence type="ECO:0000256" key="3">
    <source>
        <dbReference type="ARBA" id="ARBA00017446"/>
    </source>
</evidence>
<keyword evidence="9" id="KW-0460">Magnesium</keyword>
<comment type="function">
    <text evidence="5">Catalyzes the formation of succinate and glyoxylate from isocitrate, a key step of the glyoxylate cycle, which operates as an anaplerotic route for replenishing the tricarboxylic acid cycle. Required for growth on ethanol or acetate, but dispensable when fermentable carbon sources are available. Also acts on 2-methylisocitrate.</text>
</comment>
<dbReference type="InterPro" id="IPR006254">
    <property type="entry name" value="Isocitrate_lyase"/>
</dbReference>
<evidence type="ECO:0000256" key="1">
    <source>
        <dbReference type="ARBA" id="ARBA00005704"/>
    </source>
</evidence>
<dbReference type="InterPro" id="IPR018523">
    <property type="entry name" value="Isocitrate_lyase_ph_CS"/>
</dbReference>
<evidence type="ECO:0000256" key="9">
    <source>
        <dbReference type="PIRSR" id="PIRSR001362-3"/>
    </source>
</evidence>
<dbReference type="PANTHER" id="PTHR21631">
    <property type="entry name" value="ISOCITRATE LYASE/MALATE SYNTHASE"/>
    <property type="match status" value="1"/>
</dbReference>
<evidence type="ECO:0000256" key="2">
    <source>
        <dbReference type="ARBA" id="ARBA00011881"/>
    </source>
</evidence>
<dbReference type="EMBL" id="FO082058">
    <property type="protein sequence ID" value="CCE73543.1"/>
    <property type="molecule type" value="Genomic_DNA"/>
</dbReference>